<evidence type="ECO:0000256" key="1">
    <source>
        <dbReference type="SAM" id="MobiDB-lite"/>
    </source>
</evidence>
<protein>
    <recommendedName>
        <fullName evidence="2">Cep192/Spd-2-like domain-containing protein</fullName>
    </recommendedName>
</protein>
<proteinExistence type="predicted"/>
<feature type="domain" description="Cep192/Spd-2-like" evidence="2">
    <location>
        <begin position="1081"/>
        <end position="1189"/>
    </location>
</feature>
<feature type="region of interest" description="Disordered" evidence="1">
    <location>
        <begin position="337"/>
        <end position="447"/>
    </location>
</feature>
<evidence type="ECO:0000313" key="3">
    <source>
        <dbReference type="EMBL" id="JAS45249.1"/>
    </source>
</evidence>
<feature type="region of interest" description="Disordered" evidence="1">
    <location>
        <begin position="142"/>
        <end position="171"/>
    </location>
</feature>
<feature type="region of interest" description="Disordered" evidence="1">
    <location>
        <begin position="1046"/>
        <end position="1070"/>
    </location>
</feature>
<dbReference type="InterPro" id="IPR054090">
    <property type="entry name" value="Cep192_Spd-2-like_dom"/>
</dbReference>
<accession>A0A1B6F4R6</accession>
<feature type="compositionally biased region" description="Polar residues" evidence="1">
    <location>
        <begin position="150"/>
        <end position="170"/>
    </location>
</feature>
<feature type="region of interest" description="Disordered" evidence="1">
    <location>
        <begin position="512"/>
        <end position="538"/>
    </location>
</feature>
<reference evidence="3" key="1">
    <citation type="submission" date="2015-11" db="EMBL/GenBank/DDBJ databases">
        <title>De novo transcriptome assembly of four potential Pierce s Disease insect vectors from Arizona vineyards.</title>
        <authorList>
            <person name="Tassone E.E."/>
        </authorList>
    </citation>
    <scope>NUCLEOTIDE SEQUENCE</scope>
</reference>
<dbReference type="EMBL" id="GECZ01024520">
    <property type="protein sequence ID" value="JAS45249.1"/>
    <property type="molecule type" value="Transcribed_RNA"/>
</dbReference>
<gene>
    <name evidence="3" type="ORF">g.29900</name>
</gene>
<sequence length="1387" mass="152125">MEGDNHNSSAFPVPGTIQDLTLLSTPLPQATSTAAKKSSTAMEKHAETNYDPLRDRNLDCSLLPTQLDLTTNSNRNNNQQAQMLDSTFQKMNELQEQFSKEMAEFVAAQKLNKLKSVPVSSNNKNYDNQSAQFDLHNQNKALSDGAFSGLPSSTAQNSPDDQNKGYTYSNRKSEHVTKDFDFLVPSLPLKTSTKYNLEGKLKRDSVGMSKNIPKFKNISGIIPTSGGQKGLDASSSNMDYLSDLPEKLSEISKGYGKPDYECDRISMSSSNSSLGILPPDALEGMDDNPLTDISFQDKLDLSQRLAEQLNLDTSNIKGMSLDISQLAGASLRQALAGRGVEDKENRRVSSLSAHGYSSDSSSSDQSHNNTAREFTRLSAGASELPEKENFSFPKKSPLSERNSLSSRDSFTSKLTKSSRLSVSSNPWGDMSRVSMSSDMFESGEDAENRLRKDEAAWRGELGRDSIRSLSGIYGDGDISIRTQGEKLSISSFLRSGSGPLGCLEKDEDAQRPTFGLPVVSPQKKTKARPILPPPEDKLTFCVDQVPTKDTTSEVEKDPWNVESLVEQFSMVHGDSESDVSVPSLSYIGELLAEMKEGLTPKDIMDRLMNASKKVSSKTRINKSQFMSSSVINLDSTSLSHCGDHQKLKTIPAVVDGERSFCRGYESDRSTRYSSSFNSRLSMDEGPPAKALRNAPASNVETITINDTVDPSVCNITDFGGEDEEEEYVCVLTPESMDFDIFNNFSREQHYIINKACYVNGQRRDAAALIHIPVSQMTLQPGEKRVVSVTVAALIGETIKIKVEVTRFDPMTQESEINNVYGKIVAEIPKISLLHSLSVDMKPVEDERLKHQGMMVLQNNGRSVVPVKLSLIQLNHLEVDMFFLDREKTTSVIYRLEPGQTLTQVVNCLTPPIFECSRATGQTLVNAQVQVTLATSAQVQLPPITAATFTARLSPNFFCVPASLTMATDSPLPCQVYNSGTQSYSFQATVTSGFIVQPSVFTAQPQQTVTIMITCLGRTFKKGILTLNASELQSKSSGKFYTIQLQGTGSCSTSNSVSATPENSRPTSPISPCSSVAEGGLQVACTHKQLVWGGCPLQQRVVKSCSLKNLNIHREKLRLSLSGPHNCFKILTEKKTVESEMLVSLQPMENSQISVVMLAASPGPKWGHLTISRISQPQDKKVLLLYAFGGKAHVNIEGVMTDPEQHMWLYLDPDTLGSTFVLTNTGDYAAFFKISEGMTATTVGGGLSVSPPEQILDPGHSMSVDINLSVTPDRLEYLLAKSSQKAICITRLTVTSGDESTRQRLSRLSRVQPKLAEKLSQLNQLPSKSIPDLDRLGDPYACAESLWLEDICEWTIGVLVERSALEAMRLDTSVKFVDLATTVLHEWK</sequence>
<evidence type="ECO:0000259" key="2">
    <source>
        <dbReference type="Pfam" id="PF22073"/>
    </source>
</evidence>
<organism evidence="3">
    <name type="scientific">Cuerna arida</name>
    <dbReference type="NCBI Taxonomy" id="1464854"/>
    <lineage>
        <taxon>Eukaryota</taxon>
        <taxon>Metazoa</taxon>
        <taxon>Ecdysozoa</taxon>
        <taxon>Arthropoda</taxon>
        <taxon>Hexapoda</taxon>
        <taxon>Insecta</taxon>
        <taxon>Pterygota</taxon>
        <taxon>Neoptera</taxon>
        <taxon>Paraneoptera</taxon>
        <taxon>Hemiptera</taxon>
        <taxon>Auchenorrhyncha</taxon>
        <taxon>Membracoidea</taxon>
        <taxon>Cicadellidae</taxon>
        <taxon>Cicadellinae</taxon>
        <taxon>Proconiini</taxon>
        <taxon>Cuerna</taxon>
    </lineage>
</organism>
<name>A0A1B6F4R6_9HEMI</name>
<feature type="compositionally biased region" description="Polar residues" evidence="1">
    <location>
        <begin position="399"/>
        <end position="426"/>
    </location>
</feature>
<dbReference type="Pfam" id="PF22073">
    <property type="entry name" value="Cep192_D4"/>
    <property type="match status" value="1"/>
</dbReference>
<feature type="compositionally biased region" description="Low complexity" evidence="1">
    <location>
        <begin position="349"/>
        <end position="366"/>
    </location>
</feature>